<sequence length="64" mass="7400">SMYASDLARGEVMSLRTTVLGLTTEIRELHAADRRRQIVTSEMLTADHRRFVEIRGLRIADRTR</sequence>
<comment type="caution">
    <text evidence="1">The sequence shown here is derived from an EMBL/GenBank/DDBJ whole genome shotgun (WGS) entry which is preliminary data.</text>
</comment>
<reference evidence="1" key="1">
    <citation type="journal article" date="2019" name="Sci. Rep.">
        <title>Draft genome of Tanacetum cinerariifolium, the natural source of mosquito coil.</title>
        <authorList>
            <person name="Yamashiro T."/>
            <person name="Shiraishi A."/>
            <person name="Satake H."/>
            <person name="Nakayama K."/>
        </authorList>
    </citation>
    <scope>NUCLEOTIDE SEQUENCE</scope>
</reference>
<name>A0A699X2L2_TANCI</name>
<gene>
    <name evidence="1" type="ORF">Tci_922873</name>
</gene>
<proteinExistence type="predicted"/>
<feature type="non-terminal residue" evidence="1">
    <location>
        <position position="1"/>
    </location>
</feature>
<dbReference type="EMBL" id="BKCJ011763172">
    <property type="protein sequence ID" value="GFD50904.1"/>
    <property type="molecule type" value="Genomic_DNA"/>
</dbReference>
<evidence type="ECO:0000313" key="1">
    <source>
        <dbReference type="EMBL" id="GFD50904.1"/>
    </source>
</evidence>
<accession>A0A699X2L2</accession>
<protein>
    <submittedName>
        <fullName evidence="1">Uncharacterized protein</fullName>
    </submittedName>
</protein>
<dbReference type="AlphaFoldDB" id="A0A699X2L2"/>
<organism evidence="1">
    <name type="scientific">Tanacetum cinerariifolium</name>
    <name type="common">Dalmatian daisy</name>
    <name type="synonym">Chrysanthemum cinerariifolium</name>
    <dbReference type="NCBI Taxonomy" id="118510"/>
    <lineage>
        <taxon>Eukaryota</taxon>
        <taxon>Viridiplantae</taxon>
        <taxon>Streptophyta</taxon>
        <taxon>Embryophyta</taxon>
        <taxon>Tracheophyta</taxon>
        <taxon>Spermatophyta</taxon>
        <taxon>Magnoliopsida</taxon>
        <taxon>eudicotyledons</taxon>
        <taxon>Gunneridae</taxon>
        <taxon>Pentapetalae</taxon>
        <taxon>asterids</taxon>
        <taxon>campanulids</taxon>
        <taxon>Asterales</taxon>
        <taxon>Asteraceae</taxon>
        <taxon>Asteroideae</taxon>
        <taxon>Anthemideae</taxon>
        <taxon>Anthemidinae</taxon>
        <taxon>Tanacetum</taxon>
    </lineage>
</organism>